<reference evidence="2" key="1">
    <citation type="journal article" date="2021" name="bioRxiv">
        <title>Whole Genome Assembly and Annotation of Northern Wild Rice, Zizania palustris L., Supports a Whole Genome Duplication in the Zizania Genus.</title>
        <authorList>
            <person name="Haas M."/>
            <person name="Kono T."/>
            <person name="Macchietto M."/>
            <person name="Millas R."/>
            <person name="McGilp L."/>
            <person name="Shao M."/>
            <person name="Duquette J."/>
            <person name="Hirsch C.N."/>
            <person name="Kimball J."/>
        </authorList>
    </citation>
    <scope>NUCLEOTIDE SEQUENCE</scope>
    <source>
        <tissue evidence="2">Fresh leaf tissue</tissue>
    </source>
</reference>
<dbReference type="PANTHER" id="PTHR36007:SF2">
    <property type="entry name" value="TRANSPORT PROTEIN-RELATED"/>
    <property type="match status" value="1"/>
</dbReference>
<sequence>MVTTALVPAVAASPPPLTSWRWRPPVAGAAARANPPLALALSAAASRRPALPELTLKYRAFAAGARTQCSVAPLGGVETERDAPDWGALVRGLALSALGCSVLGCGAAMAAEDSIKASGFGLRVAASLRRLGWPDEAVVFTLATLPVIELRGAIPVGYWMRLDPVRLTVLSVLGFVLLILSSPVTSSFGEPCPRGV</sequence>
<accession>A0A8J5V5T1</accession>
<name>A0A8J5V5T1_ZIZPA</name>
<keyword evidence="1" id="KW-1133">Transmembrane helix</keyword>
<dbReference type="AlphaFoldDB" id="A0A8J5V5T1"/>
<comment type="caution">
    <text evidence="2">The sequence shown here is derived from an EMBL/GenBank/DDBJ whole genome shotgun (WGS) entry which is preliminary data.</text>
</comment>
<evidence type="ECO:0000313" key="2">
    <source>
        <dbReference type="EMBL" id="KAG8061412.1"/>
    </source>
</evidence>
<reference evidence="2" key="2">
    <citation type="submission" date="2021-02" db="EMBL/GenBank/DDBJ databases">
        <authorList>
            <person name="Kimball J.A."/>
            <person name="Haas M.W."/>
            <person name="Macchietto M."/>
            <person name="Kono T."/>
            <person name="Duquette J."/>
            <person name="Shao M."/>
        </authorList>
    </citation>
    <scope>NUCLEOTIDE SEQUENCE</scope>
    <source>
        <tissue evidence="2">Fresh leaf tissue</tissue>
    </source>
</reference>
<dbReference type="Proteomes" id="UP000729402">
    <property type="component" value="Unassembled WGS sequence"/>
</dbReference>
<dbReference type="OrthoDB" id="2018918at2759"/>
<keyword evidence="3" id="KW-1185">Reference proteome</keyword>
<organism evidence="2 3">
    <name type="scientific">Zizania palustris</name>
    <name type="common">Northern wild rice</name>
    <dbReference type="NCBI Taxonomy" id="103762"/>
    <lineage>
        <taxon>Eukaryota</taxon>
        <taxon>Viridiplantae</taxon>
        <taxon>Streptophyta</taxon>
        <taxon>Embryophyta</taxon>
        <taxon>Tracheophyta</taxon>
        <taxon>Spermatophyta</taxon>
        <taxon>Magnoliopsida</taxon>
        <taxon>Liliopsida</taxon>
        <taxon>Poales</taxon>
        <taxon>Poaceae</taxon>
        <taxon>BOP clade</taxon>
        <taxon>Oryzoideae</taxon>
        <taxon>Oryzeae</taxon>
        <taxon>Zizaniinae</taxon>
        <taxon>Zizania</taxon>
    </lineage>
</organism>
<protein>
    <submittedName>
        <fullName evidence="2">Uncharacterized protein</fullName>
    </submittedName>
</protein>
<proteinExistence type="predicted"/>
<dbReference type="GO" id="GO:0009507">
    <property type="term" value="C:chloroplast"/>
    <property type="evidence" value="ECO:0007669"/>
    <property type="project" value="TreeGrafter"/>
</dbReference>
<dbReference type="InterPro" id="IPR009577">
    <property type="entry name" value="Sm_multidrug_ex"/>
</dbReference>
<keyword evidence="1" id="KW-0812">Transmembrane</keyword>
<evidence type="ECO:0000256" key="1">
    <source>
        <dbReference type="SAM" id="Phobius"/>
    </source>
</evidence>
<dbReference type="EMBL" id="JAAALK010000286">
    <property type="protein sequence ID" value="KAG8061412.1"/>
    <property type="molecule type" value="Genomic_DNA"/>
</dbReference>
<evidence type="ECO:0000313" key="3">
    <source>
        <dbReference type="Proteomes" id="UP000729402"/>
    </source>
</evidence>
<gene>
    <name evidence="2" type="ORF">GUJ93_ZPchr0003g17105</name>
</gene>
<feature type="transmembrane region" description="Helical" evidence="1">
    <location>
        <begin position="167"/>
        <end position="188"/>
    </location>
</feature>
<keyword evidence="1" id="KW-0472">Membrane</keyword>
<dbReference type="PANTHER" id="PTHR36007">
    <property type="entry name" value="TRANSPORT PROTEIN-RELATED"/>
    <property type="match status" value="1"/>
</dbReference>